<dbReference type="EMBL" id="CATKSH010000016">
    <property type="protein sequence ID" value="CAI9121477.1"/>
    <property type="molecule type" value="Genomic_DNA"/>
</dbReference>
<dbReference type="Proteomes" id="UP001176960">
    <property type="component" value="Unassembled WGS sequence"/>
</dbReference>
<gene>
    <name evidence="1" type="ORF">LMG32879_002324</name>
</gene>
<organism evidence="1 2">
    <name type="scientific">Brytella acorum</name>
    <dbReference type="NCBI Taxonomy" id="2959299"/>
    <lineage>
        <taxon>Bacteria</taxon>
        <taxon>Pseudomonadati</taxon>
        <taxon>Pseudomonadota</taxon>
        <taxon>Alphaproteobacteria</taxon>
        <taxon>Acetobacterales</taxon>
        <taxon>Acetobacteraceae</taxon>
        <taxon>Brytella</taxon>
    </lineage>
</organism>
<dbReference type="Pfam" id="PF07927">
    <property type="entry name" value="HicA_toxin"/>
    <property type="match status" value="1"/>
</dbReference>
<dbReference type="GO" id="GO:0003729">
    <property type="term" value="F:mRNA binding"/>
    <property type="evidence" value="ECO:0007669"/>
    <property type="project" value="InterPro"/>
</dbReference>
<keyword evidence="2" id="KW-1185">Reference proteome</keyword>
<dbReference type="RefSeq" id="WP_289843639.1">
    <property type="nucleotide sequence ID" value="NZ_CATKSH010000016.1"/>
</dbReference>
<sequence length="84" mass="9355">MNRKHRLTLEAIFAKPTSATIAWVQIEALLIAIGCDAIEGSGSAVKFVRDGRILAIHRPHPCKEAKQYQVRAVRDYLEGMGIRP</sequence>
<protein>
    <submittedName>
        <fullName evidence="1">Type II toxin-antitoxin system HicA family toxin</fullName>
    </submittedName>
</protein>
<evidence type="ECO:0000313" key="1">
    <source>
        <dbReference type="EMBL" id="CAI9121477.1"/>
    </source>
</evidence>
<name>A0AA35UHI7_9PROT</name>
<accession>A0AA35UHI7</accession>
<dbReference type="InterPro" id="IPR012933">
    <property type="entry name" value="HicA_mRNA_interferase"/>
</dbReference>
<evidence type="ECO:0000313" key="2">
    <source>
        <dbReference type="Proteomes" id="UP001176960"/>
    </source>
</evidence>
<proteinExistence type="predicted"/>
<comment type="caution">
    <text evidence="1">The sequence shown here is derived from an EMBL/GenBank/DDBJ whole genome shotgun (WGS) entry which is preliminary data.</text>
</comment>
<dbReference type="AlphaFoldDB" id="A0AA35UHI7"/>
<reference evidence="1" key="1">
    <citation type="submission" date="2023-03" db="EMBL/GenBank/DDBJ databases">
        <authorList>
            <person name="Cleenwerck I."/>
        </authorList>
    </citation>
    <scope>NUCLEOTIDE SEQUENCE</scope>
    <source>
        <strain evidence="1">LMG 32879</strain>
    </source>
</reference>